<dbReference type="InterPro" id="IPR014036">
    <property type="entry name" value="DeoR-like_C"/>
</dbReference>
<dbReference type="InterPro" id="IPR001034">
    <property type="entry name" value="DeoR_HTH"/>
</dbReference>
<evidence type="ECO:0000313" key="5">
    <source>
        <dbReference type="EMBL" id="NNH24441.1"/>
    </source>
</evidence>
<sequence>MRQQRLERILELLAQDGHVSVARVREELGASDATARRDLDALAQQHLAVRTHGGASALASSGYERPLADKASVRAEAKEAVGRAAAALVAVGDVVGVNGGTTTTEVARALVRADHLAPADGSRGFTLVTNALTIAVEVAVRPHARVVMTGGTVRHRSLELSGPAARRSLEEVVLDVAVLGVEGVDARFGATTADAGEADIGRALAAAAHRVVVVADAAKHGRTGPQRLLDLAGVDVLVTDRAPEDPLAGALADAGVRVVVADGG</sequence>
<protein>
    <submittedName>
        <fullName evidence="5">DeoR/GlpR transcriptional regulator</fullName>
    </submittedName>
</protein>
<proteinExistence type="predicted"/>
<dbReference type="Pfam" id="PF00455">
    <property type="entry name" value="DeoRC"/>
    <property type="match status" value="1"/>
</dbReference>
<dbReference type="Gene3D" id="1.10.10.10">
    <property type="entry name" value="Winged helix-like DNA-binding domain superfamily/Winged helix DNA-binding domain"/>
    <property type="match status" value="1"/>
</dbReference>
<dbReference type="Gene3D" id="3.40.50.1360">
    <property type="match status" value="1"/>
</dbReference>
<reference evidence="5 6" key="1">
    <citation type="submission" date="2020-05" db="EMBL/GenBank/DDBJ databases">
        <title>MicrobeNet Type strains.</title>
        <authorList>
            <person name="Nicholson A.C."/>
        </authorList>
    </citation>
    <scope>NUCLEOTIDE SEQUENCE [LARGE SCALE GENOMIC DNA]</scope>
    <source>
        <strain evidence="5 6">JCM 14547</strain>
    </source>
</reference>
<dbReference type="GO" id="GO:0003677">
    <property type="term" value="F:DNA binding"/>
    <property type="evidence" value="ECO:0007669"/>
    <property type="project" value="UniProtKB-KW"/>
</dbReference>
<organism evidence="5 6">
    <name type="scientific">Pseudokineococcus marinus</name>
    <dbReference type="NCBI Taxonomy" id="351215"/>
    <lineage>
        <taxon>Bacteria</taxon>
        <taxon>Bacillati</taxon>
        <taxon>Actinomycetota</taxon>
        <taxon>Actinomycetes</taxon>
        <taxon>Kineosporiales</taxon>
        <taxon>Kineosporiaceae</taxon>
        <taxon>Pseudokineococcus</taxon>
    </lineage>
</organism>
<dbReference type="PROSITE" id="PS51000">
    <property type="entry name" value="HTH_DEOR_2"/>
    <property type="match status" value="1"/>
</dbReference>
<evidence type="ECO:0000256" key="2">
    <source>
        <dbReference type="ARBA" id="ARBA00023125"/>
    </source>
</evidence>
<dbReference type="Proteomes" id="UP000555552">
    <property type="component" value="Unassembled WGS sequence"/>
</dbReference>
<dbReference type="InterPro" id="IPR037171">
    <property type="entry name" value="NagB/RpiA_transferase-like"/>
</dbReference>
<dbReference type="GO" id="GO:0003700">
    <property type="term" value="F:DNA-binding transcription factor activity"/>
    <property type="evidence" value="ECO:0007669"/>
    <property type="project" value="InterPro"/>
</dbReference>
<keyword evidence="3" id="KW-0804">Transcription</keyword>
<comment type="caution">
    <text evidence="5">The sequence shown here is derived from an EMBL/GenBank/DDBJ whole genome shotgun (WGS) entry which is preliminary data.</text>
</comment>
<dbReference type="InterPro" id="IPR050313">
    <property type="entry name" value="Carb_Metab_HTH_regulators"/>
</dbReference>
<dbReference type="PROSITE" id="PS00894">
    <property type="entry name" value="HTH_DEOR_1"/>
    <property type="match status" value="1"/>
</dbReference>
<keyword evidence="1" id="KW-0805">Transcription regulation</keyword>
<dbReference type="Pfam" id="PF08220">
    <property type="entry name" value="HTH_DeoR"/>
    <property type="match status" value="1"/>
</dbReference>
<dbReference type="PRINTS" id="PR00037">
    <property type="entry name" value="HTHLACR"/>
</dbReference>
<gene>
    <name evidence="5" type="ORF">HLB09_15365</name>
</gene>
<keyword evidence="6" id="KW-1185">Reference proteome</keyword>
<feature type="domain" description="HTH deoR-type" evidence="4">
    <location>
        <begin position="2"/>
        <end position="57"/>
    </location>
</feature>
<dbReference type="SMART" id="SM01134">
    <property type="entry name" value="DeoRC"/>
    <property type="match status" value="1"/>
</dbReference>
<dbReference type="EMBL" id="JABEMA010000356">
    <property type="protein sequence ID" value="NNH24441.1"/>
    <property type="molecule type" value="Genomic_DNA"/>
</dbReference>
<dbReference type="SMART" id="SM00420">
    <property type="entry name" value="HTH_DEOR"/>
    <property type="match status" value="1"/>
</dbReference>
<evidence type="ECO:0000256" key="1">
    <source>
        <dbReference type="ARBA" id="ARBA00023015"/>
    </source>
</evidence>
<dbReference type="PANTHER" id="PTHR30363">
    <property type="entry name" value="HTH-TYPE TRANSCRIPTIONAL REGULATOR SRLR-RELATED"/>
    <property type="match status" value="1"/>
</dbReference>
<evidence type="ECO:0000256" key="3">
    <source>
        <dbReference type="ARBA" id="ARBA00023163"/>
    </source>
</evidence>
<dbReference type="InterPro" id="IPR036388">
    <property type="entry name" value="WH-like_DNA-bd_sf"/>
</dbReference>
<evidence type="ECO:0000259" key="4">
    <source>
        <dbReference type="PROSITE" id="PS51000"/>
    </source>
</evidence>
<name>A0A849BP42_9ACTN</name>
<accession>A0A849BP42</accession>
<evidence type="ECO:0000313" key="6">
    <source>
        <dbReference type="Proteomes" id="UP000555552"/>
    </source>
</evidence>
<dbReference type="RefSeq" id="WP_171204189.1">
    <property type="nucleotide sequence ID" value="NZ_BAAANP010000011.1"/>
</dbReference>
<keyword evidence="2" id="KW-0238">DNA-binding</keyword>
<dbReference type="SUPFAM" id="SSF46785">
    <property type="entry name" value="Winged helix' DNA-binding domain"/>
    <property type="match status" value="1"/>
</dbReference>
<dbReference type="SUPFAM" id="SSF100950">
    <property type="entry name" value="NagB/RpiA/CoA transferase-like"/>
    <property type="match status" value="1"/>
</dbReference>
<dbReference type="PANTHER" id="PTHR30363:SF44">
    <property type="entry name" value="AGA OPERON TRANSCRIPTIONAL REPRESSOR-RELATED"/>
    <property type="match status" value="1"/>
</dbReference>
<dbReference type="AlphaFoldDB" id="A0A849BP42"/>
<dbReference type="InterPro" id="IPR036390">
    <property type="entry name" value="WH_DNA-bd_sf"/>
</dbReference>
<dbReference type="InterPro" id="IPR018356">
    <property type="entry name" value="Tscrpt_reg_HTH_DeoR_CS"/>
</dbReference>